<dbReference type="Proteomes" id="UP001501598">
    <property type="component" value="Unassembled WGS sequence"/>
</dbReference>
<proteinExistence type="predicted"/>
<comment type="caution">
    <text evidence="3">The sequence shown here is derived from an EMBL/GenBank/DDBJ whole genome shotgun (WGS) entry which is preliminary data.</text>
</comment>
<dbReference type="InterPro" id="IPR002645">
    <property type="entry name" value="STAS_dom"/>
</dbReference>
<feature type="domain" description="STAS" evidence="2">
    <location>
        <begin position="54"/>
        <end position="160"/>
    </location>
</feature>
<evidence type="ECO:0000256" key="1">
    <source>
        <dbReference type="SAM" id="MobiDB-lite"/>
    </source>
</evidence>
<evidence type="ECO:0000313" key="4">
    <source>
        <dbReference type="Proteomes" id="UP001501598"/>
    </source>
</evidence>
<evidence type="ECO:0000259" key="2">
    <source>
        <dbReference type="PROSITE" id="PS50801"/>
    </source>
</evidence>
<accession>A0ABP8RSQ7</accession>
<protein>
    <recommendedName>
        <fullName evidence="2">STAS domain-containing protein</fullName>
    </recommendedName>
</protein>
<reference evidence="4" key="1">
    <citation type="journal article" date="2019" name="Int. J. Syst. Evol. Microbiol.">
        <title>The Global Catalogue of Microorganisms (GCM) 10K type strain sequencing project: providing services to taxonomists for standard genome sequencing and annotation.</title>
        <authorList>
            <consortium name="The Broad Institute Genomics Platform"/>
            <consortium name="The Broad Institute Genome Sequencing Center for Infectious Disease"/>
            <person name="Wu L."/>
            <person name="Ma J."/>
        </authorList>
    </citation>
    <scope>NUCLEOTIDE SEQUENCE [LARGE SCALE GENOMIC DNA]</scope>
    <source>
        <strain evidence="4">JCM 17906</strain>
    </source>
</reference>
<keyword evidence="4" id="KW-1185">Reference proteome</keyword>
<feature type="region of interest" description="Disordered" evidence="1">
    <location>
        <begin position="1"/>
        <end position="30"/>
    </location>
</feature>
<dbReference type="EMBL" id="BAABGT010000038">
    <property type="protein sequence ID" value="GAA4547643.1"/>
    <property type="molecule type" value="Genomic_DNA"/>
</dbReference>
<gene>
    <name evidence="3" type="ORF">GCM10023175_32300</name>
</gene>
<dbReference type="PROSITE" id="PS50801">
    <property type="entry name" value="STAS"/>
    <property type="match status" value="1"/>
</dbReference>
<dbReference type="InterPro" id="IPR036513">
    <property type="entry name" value="STAS_dom_sf"/>
</dbReference>
<dbReference type="SUPFAM" id="SSF52091">
    <property type="entry name" value="SpoIIaa-like"/>
    <property type="match status" value="1"/>
</dbReference>
<evidence type="ECO:0000313" key="3">
    <source>
        <dbReference type="EMBL" id="GAA4547643.1"/>
    </source>
</evidence>
<organism evidence="3 4">
    <name type="scientific">Pseudonocardia xishanensis</name>
    <dbReference type="NCBI Taxonomy" id="630995"/>
    <lineage>
        <taxon>Bacteria</taxon>
        <taxon>Bacillati</taxon>
        <taxon>Actinomycetota</taxon>
        <taxon>Actinomycetes</taxon>
        <taxon>Pseudonocardiales</taxon>
        <taxon>Pseudonocardiaceae</taxon>
        <taxon>Pseudonocardia</taxon>
    </lineage>
</organism>
<name>A0ABP8RSQ7_9PSEU</name>
<feature type="compositionally biased region" description="Low complexity" evidence="1">
    <location>
        <begin position="190"/>
        <end position="201"/>
    </location>
</feature>
<feature type="region of interest" description="Disordered" evidence="1">
    <location>
        <begin position="167"/>
        <end position="224"/>
    </location>
</feature>
<sequence>MTFVGTGTPHTGPAAAQGESTLPPCGAGPTGGPEVGHVHYRELIHFAVERPESGVCVVRVIGTLTRETTPMLLSLLERAARDDSTPVADLVVDLEGVCVFGVDCLAGLRDAWSATAEDADRPQLHLCGLGDREHQLPLRVADTLSSFSRFRTVEHAVARLGGSAHFAQATAASPPGPTTCRPEPGRAAQRGSVRRSPSPSTRIPPVPHVAGTTHGPAATHVPAG</sequence>
<dbReference type="Gene3D" id="3.30.750.24">
    <property type="entry name" value="STAS domain"/>
    <property type="match status" value="1"/>
</dbReference>